<proteinExistence type="predicted"/>
<protein>
    <submittedName>
        <fullName evidence="2">Uncharacterized protein</fullName>
    </submittedName>
</protein>
<dbReference type="KEGG" id="nhy:JQS43_02460"/>
<reference evidence="2" key="1">
    <citation type="submission" date="2021-02" db="EMBL/GenBank/DDBJ databases">
        <title>Natrosporangium hydrolyticum gen. nov., sp. nov, a haloalkaliphilic actinobacterium from a soda solonchak soil.</title>
        <authorList>
            <person name="Sorokin D.Y."/>
            <person name="Khijniak T.V."/>
            <person name="Zakharycheva A.P."/>
            <person name="Boueva O.V."/>
            <person name="Ariskina E.V."/>
            <person name="Hahnke R.L."/>
            <person name="Bunk B."/>
            <person name="Sproer C."/>
            <person name="Schumann P."/>
            <person name="Evtushenko L.I."/>
            <person name="Kublanov I.V."/>
        </authorList>
    </citation>
    <scope>NUCLEOTIDE SEQUENCE</scope>
    <source>
        <strain evidence="2">DSM 106523</strain>
    </source>
</reference>
<evidence type="ECO:0000256" key="1">
    <source>
        <dbReference type="SAM" id="Phobius"/>
    </source>
</evidence>
<sequence>MTQQGWSGTRATPLPDPARSRSITLLGREPSAWIATIGAVLVAWILILTTRPIAPGLATGVATAGAALLASYRLVLSDAAVVAVAGAPLSIFALLNRQQVEPQETAVSHH</sequence>
<feature type="transmembrane region" description="Helical" evidence="1">
    <location>
        <begin position="31"/>
        <end position="54"/>
    </location>
</feature>
<feature type="transmembrane region" description="Helical" evidence="1">
    <location>
        <begin position="74"/>
        <end position="95"/>
    </location>
</feature>
<keyword evidence="3" id="KW-1185">Reference proteome</keyword>
<accession>A0A895YBU5</accession>
<organism evidence="2 3">
    <name type="scientific">Natronosporangium hydrolyticum</name>
    <dbReference type="NCBI Taxonomy" id="2811111"/>
    <lineage>
        <taxon>Bacteria</taxon>
        <taxon>Bacillati</taxon>
        <taxon>Actinomycetota</taxon>
        <taxon>Actinomycetes</taxon>
        <taxon>Micromonosporales</taxon>
        <taxon>Micromonosporaceae</taxon>
        <taxon>Natronosporangium</taxon>
    </lineage>
</organism>
<gene>
    <name evidence="2" type="ORF">JQS43_02460</name>
</gene>
<keyword evidence="1" id="KW-0472">Membrane</keyword>
<keyword evidence="1" id="KW-0812">Transmembrane</keyword>
<name>A0A895YBU5_9ACTN</name>
<dbReference type="Proteomes" id="UP000662857">
    <property type="component" value="Chromosome"/>
</dbReference>
<keyword evidence="1" id="KW-1133">Transmembrane helix</keyword>
<dbReference type="RefSeq" id="WP_239677430.1">
    <property type="nucleotide sequence ID" value="NZ_CP070499.1"/>
</dbReference>
<evidence type="ECO:0000313" key="3">
    <source>
        <dbReference type="Proteomes" id="UP000662857"/>
    </source>
</evidence>
<dbReference type="AlphaFoldDB" id="A0A895YBU5"/>
<dbReference type="EMBL" id="CP070499">
    <property type="protein sequence ID" value="QSB15247.1"/>
    <property type="molecule type" value="Genomic_DNA"/>
</dbReference>
<evidence type="ECO:0000313" key="2">
    <source>
        <dbReference type="EMBL" id="QSB15247.1"/>
    </source>
</evidence>